<feature type="domain" description="SAP" evidence="4">
    <location>
        <begin position="7"/>
        <end position="41"/>
    </location>
</feature>
<dbReference type="Proteomes" id="UP001153737">
    <property type="component" value="Chromosome 8"/>
</dbReference>
<dbReference type="CDD" id="cd12884">
    <property type="entry name" value="SPRY_hnRNP"/>
    <property type="match status" value="1"/>
</dbReference>
<protein>
    <recommendedName>
        <fullName evidence="4">SAP domain-containing protein</fullName>
    </recommendedName>
</protein>
<feature type="compositionally biased region" description="Polar residues" evidence="3">
    <location>
        <begin position="848"/>
        <end position="867"/>
    </location>
</feature>
<feature type="compositionally biased region" description="Gly residues" evidence="3">
    <location>
        <begin position="959"/>
        <end position="969"/>
    </location>
</feature>
<feature type="compositionally biased region" description="Basic and acidic residues" evidence="3">
    <location>
        <begin position="81"/>
        <end position="96"/>
    </location>
</feature>
<dbReference type="Gene3D" id="3.40.50.300">
    <property type="entry name" value="P-loop containing nucleotide triphosphate hydrolases"/>
    <property type="match status" value="1"/>
</dbReference>
<dbReference type="EMBL" id="OU896714">
    <property type="protein sequence ID" value="CAG9824491.1"/>
    <property type="molecule type" value="Genomic_DNA"/>
</dbReference>
<evidence type="ECO:0000313" key="6">
    <source>
        <dbReference type="Proteomes" id="UP001153737"/>
    </source>
</evidence>
<feature type="region of interest" description="Disordered" evidence="3">
    <location>
        <begin position="343"/>
        <end position="488"/>
    </location>
</feature>
<dbReference type="SUPFAM" id="SSF49899">
    <property type="entry name" value="Concanavalin A-like lectins/glucanases"/>
    <property type="match status" value="1"/>
</dbReference>
<proteinExistence type="predicted"/>
<dbReference type="GO" id="GO:0005634">
    <property type="term" value="C:nucleus"/>
    <property type="evidence" value="ECO:0007669"/>
    <property type="project" value="UniProtKB-SubCell"/>
</dbReference>
<feature type="compositionally biased region" description="Basic and acidic residues" evidence="3">
    <location>
        <begin position="874"/>
        <end position="896"/>
    </location>
</feature>
<evidence type="ECO:0000256" key="2">
    <source>
        <dbReference type="ARBA" id="ARBA00023242"/>
    </source>
</evidence>
<comment type="subcellular location">
    <subcellularLocation>
        <location evidence="1">Nucleus</location>
    </subcellularLocation>
</comment>
<feature type="compositionally biased region" description="Basic and acidic residues" evidence="3">
    <location>
        <begin position="214"/>
        <end position="226"/>
    </location>
</feature>
<evidence type="ECO:0000259" key="4">
    <source>
        <dbReference type="PROSITE" id="PS50800"/>
    </source>
</evidence>
<feature type="compositionally biased region" description="Basic residues" evidence="3">
    <location>
        <begin position="833"/>
        <end position="844"/>
    </location>
</feature>
<dbReference type="InterPro" id="IPR036361">
    <property type="entry name" value="SAP_dom_sf"/>
</dbReference>
<feature type="compositionally biased region" description="Basic and acidic residues" evidence="3">
    <location>
        <begin position="243"/>
        <end position="261"/>
    </location>
</feature>
<dbReference type="PANTHER" id="PTHR12381">
    <property type="entry name" value="HETEROGENEOUS NUCLEAR RIBONUCLEOPROTEIN U FAMILY MEMBER"/>
    <property type="match status" value="1"/>
</dbReference>
<keyword evidence="2" id="KW-0539">Nucleus</keyword>
<feature type="region of interest" description="Disordered" evidence="3">
    <location>
        <begin position="42"/>
        <end position="284"/>
    </location>
</feature>
<feature type="compositionally biased region" description="Basic and acidic residues" evidence="3">
    <location>
        <begin position="343"/>
        <end position="439"/>
    </location>
</feature>
<dbReference type="Gene3D" id="1.10.720.30">
    <property type="entry name" value="SAP domain"/>
    <property type="match status" value="1"/>
</dbReference>
<dbReference type="GO" id="GO:0003723">
    <property type="term" value="F:RNA binding"/>
    <property type="evidence" value="ECO:0007669"/>
    <property type="project" value="TreeGrafter"/>
</dbReference>
<feature type="compositionally biased region" description="Basic and acidic residues" evidence="3">
    <location>
        <begin position="163"/>
        <end position="182"/>
    </location>
</feature>
<dbReference type="InterPro" id="IPR035778">
    <property type="entry name" value="SPRY_hnRNP_U"/>
</dbReference>
<reference evidence="5" key="2">
    <citation type="submission" date="2022-10" db="EMBL/GenBank/DDBJ databases">
        <authorList>
            <consortium name="ENA_rothamsted_submissions"/>
            <consortium name="culmorum"/>
            <person name="King R."/>
        </authorList>
    </citation>
    <scope>NUCLEOTIDE SEQUENCE</scope>
</reference>
<evidence type="ECO:0000313" key="5">
    <source>
        <dbReference type="EMBL" id="CAG9824491.1"/>
    </source>
</evidence>
<feature type="compositionally biased region" description="Basic and acidic residues" evidence="3">
    <location>
        <begin position="472"/>
        <end position="488"/>
    </location>
</feature>
<dbReference type="SMART" id="SM00449">
    <property type="entry name" value="SPRY"/>
    <property type="match status" value="1"/>
</dbReference>
<feature type="compositionally biased region" description="Polar residues" evidence="3">
    <location>
        <begin position="187"/>
        <end position="197"/>
    </location>
</feature>
<dbReference type="SUPFAM" id="SSF52540">
    <property type="entry name" value="P-loop containing nucleoside triphosphate hydrolases"/>
    <property type="match status" value="1"/>
</dbReference>
<evidence type="ECO:0000256" key="3">
    <source>
        <dbReference type="SAM" id="MobiDB-lite"/>
    </source>
</evidence>
<dbReference type="InterPro" id="IPR027417">
    <property type="entry name" value="P-loop_NTPase"/>
</dbReference>
<dbReference type="PANTHER" id="PTHR12381:SF56">
    <property type="entry name" value="B30.2_SPRY DOMAIN-CONTAINING PROTEIN-RELATED"/>
    <property type="match status" value="1"/>
</dbReference>
<organism evidence="5 6">
    <name type="scientific">Phaedon cochleariae</name>
    <name type="common">Mustard beetle</name>
    <dbReference type="NCBI Taxonomy" id="80249"/>
    <lineage>
        <taxon>Eukaryota</taxon>
        <taxon>Metazoa</taxon>
        <taxon>Ecdysozoa</taxon>
        <taxon>Arthropoda</taxon>
        <taxon>Hexapoda</taxon>
        <taxon>Insecta</taxon>
        <taxon>Pterygota</taxon>
        <taxon>Neoptera</taxon>
        <taxon>Endopterygota</taxon>
        <taxon>Coleoptera</taxon>
        <taxon>Polyphaga</taxon>
        <taxon>Cucujiformia</taxon>
        <taxon>Chrysomeloidea</taxon>
        <taxon>Chrysomelidae</taxon>
        <taxon>Chrysomelinae</taxon>
        <taxon>Chrysomelini</taxon>
        <taxon>Phaedon</taxon>
    </lineage>
</organism>
<dbReference type="InterPro" id="IPR003034">
    <property type="entry name" value="SAP_dom"/>
</dbReference>
<dbReference type="InterPro" id="IPR003877">
    <property type="entry name" value="SPRY_dom"/>
</dbReference>
<dbReference type="OrthoDB" id="445357at2759"/>
<dbReference type="Pfam" id="PF02037">
    <property type="entry name" value="SAP"/>
    <property type="match status" value="1"/>
</dbReference>
<feature type="compositionally biased region" description="Gly residues" evidence="3">
    <location>
        <begin position="910"/>
        <end position="950"/>
    </location>
</feature>
<dbReference type="GO" id="GO:0000380">
    <property type="term" value="P:alternative mRNA splicing, via spliceosome"/>
    <property type="evidence" value="ECO:0007669"/>
    <property type="project" value="TreeGrafter"/>
</dbReference>
<dbReference type="AlphaFoldDB" id="A0A9N9X2W2"/>
<dbReference type="Pfam" id="PF13671">
    <property type="entry name" value="AAA_33"/>
    <property type="match status" value="1"/>
</dbReference>
<name>A0A9N9X2W2_PHACE</name>
<keyword evidence="6" id="KW-1185">Reference proteome</keyword>
<dbReference type="PROSITE" id="PS50800">
    <property type="entry name" value="SAP"/>
    <property type="match status" value="1"/>
</dbReference>
<dbReference type="Gene3D" id="2.60.120.920">
    <property type="match status" value="2"/>
</dbReference>
<dbReference type="InterPro" id="IPR013320">
    <property type="entry name" value="ConA-like_dom_sf"/>
</dbReference>
<feature type="compositionally biased region" description="Polar residues" evidence="3">
    <location>
        <begin position="446"/>
        <end position="457"/>
    </location>
</feature>
<sequence length="983" mass="109632">MSSSIDPAKLKVVDLRNELSTRGLDTKGNKAALVKRLKDALESELDKEIPDTSIADTSTEDLDVSQTETPKKSKPAATEQSEVKDLPPPKTPEKPKAAVKPEVTKSPEKPKPVEKVVPGVVPKSPEKEVKSTENVVKSPEKVEKSPEKVAKSLGKVTNSSPEKVAKSLDEGHSASSDKKEPVKVVAQENSASPTKTVEQAEVEPSDQDVQNDNAAEKSETSEKMETNEGEATSAAGNEASTEDSEKKREKRKRDSDSPERSQKKRPRSPRPIEEDEPAIDNDKVQLSWYDSDLNLQIDKESFLSAKPLTESAFGYVWAGARATHGVQSGKVCYEIKITDEIKWEDDFSQHRQYDRRGSSRSDRRDSSRKDSKSEVKKAGEDKKDEKIEKSTTNEKDEDVKNSTTNETDKTEQPAEKMETTTEDSETKTETSSEVAKTDESGEVPVSTDNSETTPEVQDNNKSEEPMETDTTTEAKDNETDTKDEKEKVEPVVVEKKEPLPTHFFRVGWSVLKSSLQLGEDEFSYAYESSGKFANNGKFTDYGIKFGNGDVIGAFLEINDTDVIITYTVNGEAQPEAARIPKSDLPENFALFPHILTRNYAFEINLGEKEEPWFQNPSTLTDFTYLSKVDERISGPVRPENRSECEVLLMCGLPASGKTHWVKEHVASNENKDYTILGKVSMLERMTISGESLQSQFQGKWQVFLDRMQKSLNRLLGMAALRRRNYIIDQTNVFPSAQRRKLRPFEGFKRRAIIVVVADEEQARRQSLQEAQEGKGVPESTILEMKAAMILPETGEWLEEVSYVGAEEAEAKEIVKKYNTSGKEAGYSTERRSHDNRRHDNRGRNFRGSWNNQYQRFDSRGRWNNQRSRGGGGWNRDRYDSRDYRAGSRSYGDRDSYQDNYRYRSQPYSQSGGGRGARGGWGSGGGGSWGGQGGWNQRGGGGSGGYGGQNWGGNSQWKSGGSGGGGGGGYWNNYGQYQQNWGQQ</sequence>
<dbReference type="SMART" id="SM00513">
    <property type="entry name" value="SAP"/>
    <property type="match status" value="1"/>
</dbReference>
<reference evidence="5" key="1">
    <citation type="submission" date="2022-01" db="EMBL/GenBank/DDBJ databases">
        <authorList>
            <person name="King R."/>
        </authorList>
    </citation>
    <scope>NUCLEOTIDE SEQUENCE</scope>
</reference>
<dbReference type="SUPFAM" id="SSF68906">
    <property type="entry name" value="SAP domain"/>
    <property type="match status" value="1"/>
</dbReference>
<gene>
    <name evidence="5" type="ORF">PHAECO_LOCUS11797</name>
</gene>
<feature type="compositionally biased region" description="Basic and acidic residues" evidence="3">
    <location>
        <begin position="138"/>
        <end position="150"/>
    </location>
</feature>
<dbReference type="InterPro" id="IPR043136">
    <property type="entry name" value="B30.2/SPRY_sf"/>
</dbReference>
<feature type="compositionally biased region" description="Basic and acidic residues" evidence="3">
    <location>
        <begin position="102"/>
        <end position="114"/>
    </location>
</feature>
<evidence type="ECO:0000256" key="1">
    <source>
        <dbReference type="ARBA" id="ARBA00004123"/>
    </source>
</evidence>
<accession>A0A9N9X2W2</accession>
<feature type="region of interest" description="Disordered" evidence="3">
    <location>
        <begin position="822"/>
        <end position="973"/>
    </location>
</feature>